<proteinExistence type="predicted"/>
<reference evidence="2 3" key="1">
    <citation type="submission" date="2020-08" db="EMBL/GenBank/DDBJ databases">
        <title>Exploring microbial biodiversity for novel pathways involved in the catabolism of aromatic compounds derived from lignin.</title>
        <authorList>
            <person name="Elkins J."/>
        </authorList>
    </citation>
    <scope>NUCLEOTIDE SEQUENCE [LARGE SCALE GENOMIC DNA]</scope>
    <source>
        <strain evidence="2 3">B1D3A</strain>
    </source>
</reference>
<gene>
    <name evidence="2" type="ORF">HNP60_002604</name>
</gene>
<evidence type="ECO:0000259" key="1">
    <source>
        <dbReference type="Pfam" id="PF01548"/>
    </source>
</evidence>
<feature type="domain" description="Transposase IS110-like N-terminal" evidence="1">
    <location>
        <begin position="8"/>
        <end position="116"/>
    </location>
</feature>
<protein>
    <submittedName>
        <fullName evidence="2">Transposase</fullName>
    </submittedName>
</protein>
<evidence type="ECO:0000313" key="2">
    <source>
        <dbReference type="EMBL" id="MBB5986630.1"/>
    </source>
</evidence>
<keyword evidence="3" id="KW-1185">Reference proteome</keyword>
<comment type="caution">
    <text evidence="2">The sequence shown here is derived from an EMBL/GenBank/DDBJ whole genome shotgun (WGS) entry which is preliminary data.</text>
</comment>
<name>A0ABR6NH79_9SPHN</name>
<dbReference type="PANTHER" id="PTHR33055">
    <property type="entry name" value="TRANSPOSASE FOR INSERTION SEQUENCE ELEMENT IS1111A"/>
    <property type="match status" value="1"/>
</dbReference>
<dbReference type="Proteomes" id="UP001138540">
    <property type="component" value="Unassembled WGS sequence"/>
</dbReference>
<dbReference type="InterPro" id="IPR002525">
    <property type="entry name" value="Transp_IS110-like_N"/>
</dbReference>
<organism evidence="2 3">
    <name type="scientific">Sphingobium lignivorans</name>
    <dbReference type="NCBI Taxonomy" id="2735886"/>
    <lineage>
        <taxon>Bacteria</taxon>
        <taxon>Pseudomonadati</taxon>
        <taxon>Pseudomonadota</taxon>
        <taxon>Alphaproteobacteria</taxon>
        <taxon>Sphingomonadales</taxon>
        <taxon>Sphingomonadaceae</taxon>
        <taxon>Sphingobium</taxon>
    </lineage>
</organism>
<evidence type="ECO:0000313" key="3">
    <source>
        <dbReference type="Proteomes" id="UP001138540"/>
    </source>
</evidence>
<sequence>MQQEIVTVGLDLAKNVFQVHAIGAEGRVIERRQLRRAEVLKFFSGLPPCLVGMEACASAHYWGRELMKLGRDVRLMPPAYVKPYVKRGKTDAADAEAICEAVTRPTMRFVAVKTPEPQAVRD</sequence>
<dbReference type="EMBL" id="JACHKA010000001">
    <property type="protein sequence ID" value="MBB5986630.1"/>
    <property type="molecule type" value="Genomic_DNA"/>
</dbReference>
<dbReference type="Pfam" id="PF01548">
    <property type="entry name" value="DEDD_Tnp_IS110"/>
    <property type="match status" value="1"/>
</dbReference>
<dbReference type="InterPro" id="IPR047650">
    <property type="entry name" value="Transpos_IS110"/>
</dbReference>
<accession>A0ABR6NH79</accession>
<dbReference type="PANTHER" id="PTHR33055:SF3">
    <property type="entry name" value="PUTATIVE TRANSPOSASE FOR IS117-RELATED"/>
    <property type="match status" value="1"/>
</dbReference>